<organism evidence="2">
    <name type="scientific">uncultured Caudovirales phage</name>
    <dbReference type="NCBI Taxonomy" id="2100421"/>
    <lineage>
        <taxon>Viruses</taxon>
        <taxon>Duplodnaviria</taxon>
        <taxon>Heunggongvirae</taxon>
        <taxon>Uroviricota</taxon>
        <taxon>Caudoviricetes</taxon>
        <taxon>Peduoviridae</taxon>
        <taxon>Maltschvirus</taxon>
        <taxon>Maltschvirus maltsch</taxon>
    </lineage>
</organism>
<dbReference type="EMBL" id="LR796710">
    <property type="protein sequence ID" value="CAB4161415.1"/>
    <property type="molecule type" value="Genomic_DNA"/>
</dbReference>
<feature type="region of interest" description="Disordered" evidence="1">
    <location>
        <begin position="46"/>
        <end position="67"/>
    </location>
</feature>
<sequence>MQFKQEAIMATKNDVTGDLIKSKYSSSYADRFDAIFRKPKKMTEQELYESELDRADAKYQQEKDDET</sequence>
<evidence type="ECO:0000313" key="2">
    <source>
        <dbReference type="EMBL" id="CAB4161415.1"/>
    </source>
</evidence>
<protein>
    <submittedName>
        <fullName evidence="2">Uncharacterized protein</fullName>
    </submittedName>
</protein>
<accession>A0A6J5NWD8</accession>
<evidence type="ECO:0000256" key="1">
    <source>
        <dbReference type="SAM" id="MobiDB-lite"/>
    </source>
</evidence>
<reference evidence="2" key="1">
    <citation type="submission" date="2020-04" db="EMBL/GenBank/DDBJ databases">
        <authorList>
            <person name="Chiriac C."/>
            <person name="Salcher M."/>
            <person name="Ghai R."/>
            <person name="Kavagutti S V."/>
        </authorList>
    </citation>
    <scope>NUCLEOTIDE SEQUENCE</scope>
</reference>
<name>A0A6J5NWD8_9CAUD</name>
<feature type="compositionally biased region" description="Basic and acidic residues" evidence="1">
    <location>
        <begin position="51"/>
        <end position="67"/>
    </location>
</feature>
<gene>
    <name evidence="2" type="ORF">UFOVP774_52</name>
</gene>
<proteinExistence type="predicted"/>